<reference evidence="1 2" key="1">
    <citation type="submission" date="2018-12" db="EMBL/GenBank/DDBJ databases">
        <authorList>
            <person name="Yang Y."/>
        </authorList>
    </citation>
    <scope>NUCLEOTIDE SEQUENCE [LARGE SCALE GENOMIC DNA]</scope>
    <source>
        <strain evidence="1 2">L-25-5w-1</strain>
    </source>
</reference>
<comment type="caution">
    <text evidence="1">The sequence shown here is derived from an EMBL/GenBank/DDBJ whole genome shotgun (WGS) entry which is preliminary data.</text>
</comment>
<dbReference type="AlphaFoldDB" id="A0A3S0HXI7"/>
<proteinExistence type="predicted"/>
<evidence type="ECO:0000313" key="2">
    <source>
        <dbReference type="Proteomes" id="UP000277007"/>
    </source>
</evidence>
<dbReference type="EMBL" id="RXMA01000032">
    <property type="protein sequence ID" value="RTR15660.1"/>
    <property type="molecule type" value="Genomic_DNA"/>
</dbReference>
<dbReference type="Proteomes" id="UP000277007">
    <property type="component" value="Unassembled WGS sequence"/>
</dbReference>
<organism evidence="1 2">
    <name type="scientific">Azospirillum griseum</name>
    <dbReference type="NCBI Taxonomy" id="2496639"/>
    <lineage>
        <taxon>Bacteria</taxon>
        <taxon>Pseudomonadati</taxon>
        <taxon>Pseudomonadota</taxon>
        <taxon>Alphaproteobacteria</taxon>
        <taxon>Rhodospirillales</taxon>
        <taxon>Azospirillaceae</taxon>
        <taxon>Azospirillum</taxon>
    </lineage>
</organism>
<protein>
    <recommendedName>
        <fullName evidence="3">Transposase</fullName>
    </recommendedName>
</protein>
<sequence length="86" mass="9205">MARTKTSGCNPRAKVEGQIGRWKQVLGPTLRFHTDQAQTAETAIGTAALTPMLDLGRPNSVRLTGSAVGRFNLRNSSPRCNAPTQA</sequence>
<evidence type="ECO:0000313" key="1">
    <source>
        <dbReference type="EMBL" id="RTR15660.1"/>
    </source>
</evidence>
<evidence type="ECO:0008006" key="3">
    <source>
        <dbReference type="Google" id="ProtNLM"/>
    </source>
</evidence>
<dbReference type="OrthoDB" id="7298998at2"/>
<gene>
    <name evidence="1" type="ORF">EJ903_22490</name>
</gene>
<name>A0A3S0HXI7_9PROT</name>
<keyword evidence="2" id="KW-1185">Reference proteome</keyword>
<accession>A0A3S0HXI7</accession>
<dbReference type="RefSeq" id="WP_126619687.1">
    <property type="nucleotide sequence ID" value="NZ_JBHUCY010000014.1"/>
</dbReference>